<dbReference type="RefSeq" id="XP_024721435.1">
    <property type="nucleotide sequence ID" value="XM_024866572.1"/>
</dbReference>
<evidence type="ECO:0008006" key="5">
    <source>
        <dbReference type="Google" id="ProtNLM"/>
    </source>
</evidence>
<evidence type="ECO:0000313" key="3">
    <source>
        <dbReference type="EMBL" id="PSS20165.1"/>
    </source>
</evidence>
<dbReference type="OrthoDB" id="5227693at2759"/>
<organism evidence="3 4">
    <name type="scientific">Amorphotheca resinae ATCC 22711</name>
    <dbReference type="NCBI Taxonomy" id="857342"/>
    <lineage>
        <taxon>Eukaryota</taxon>
        <taxon>Fungi</taxon>
        <taxon>Dikarya</taxon>
        <taxon>Ascomycota</taxon>
        <taxon>Pezizomycotina</taxon>
        <taxon>Leotiomycetes</taxon>
        <taxon>Helotiales</taxon>
        <taxon>Amorphothecaceae</taxon>
        <taxon>Amorphotheca</taxon>
    </lineage>
</organism>
<sequence>MSGLDSVNQNVFGLVALVVSLVALVTTVLQVLQQYFSSAEGYRRCHSSVMGLWSAGTHRKLRVYEFRVEVVFETPVIFLASPDNERGPIAGRAIHYIDGTDKSYRNTRVLGPTAQIQADQQATARVHTADDERASWVTLLSILQREERESREWDKASRVRSPPPSDGKMLKAPPAPEYRLAVGLQSKTRSWDFMPASITRPYATSAICHLVEMIAMLGMYWKVFDQILWNLRAEGNGFILTSTTVHGLGVMVVFAVTGKSVFKENRVIPSEDVKELAFGTVPNIFDDQVYLKREENAQSLELIFGSEKDVDATLESLGCPSHTLEKYKTDHKHIFSVSFEIIGMLGNVFRIRGSSFRMIPNPTEDQWLKKVGRKASWKISRLMEVFEAKLREFMTVAEFMDAEGSGPTHEITAINIHLENISSLGFRNHSEKEPPPRFQDEAELSIHCREAIHDAIDERTKYLLDLTQAELLSVLVAHITKVIDVLADPNSPLNTIVLAHKEDALLTYYFEKIRPVVIGDGEDRGRRNTIWISLIFRMLCWLMLHDFDKADVKIVPADLKGSRMPVYIG</sequence>
<keyword evidence="4" id="KW-1185">Reference proteome</keyword>
<dbReference type="Proteomes" id="UP000241818">
    <property type="component" value="Unassembled WGS sequence"/>
</dbReference>
<evidence type="ECO:0000256" key="1">
    <source>
        <dbReference type="SAM" id="MobiDB-lite"/>
    </source>
</evidence>
<evidence type="ECO:0000313" key="4">
    <source>
        <dbReference type="Proteomes" id="UP000241818"/>
    </source>
</evidence>
<keyword evidence="2" id="KW-0472">Membrane</keyword>
<keyword evidence="2" id="KW-1133">Transmembrane helix</keyword>
<reference evidence="3 4" key="1">
    <citation type="journal article" date="2018" name="New Phytol.">
        <title>Comparative genomics and transcriptomics depict ericoid mycorrhizal fungi as versatile saprotrophs and plant mutualists.</title>
        <authorList>
            <person name="Martino E."/>
            <person name="Morin E."/>
            <person name="Grelet G.A."/>
            <person name="Kuo A."/>
            <person name="Kohler A."/>
            <person name="Daghino S."/>
            <person name="Barry K.W."/>
            <person name="Cichocki N."/>
            <person name="Clum A."/>
            <person name="Dockter R.B."/>
            <person name="Hainaut M."/>
            <person name="Kuo R.C."/>
            <person name="LaButti K."/>
            <person name="Lindahl B.D."/>
            <person name="Lindquist E.A."/>
            <person name="Lipzen A."/>
            <person name="Khouja H.R."/>
            <person name="Magnuson J."/>
            <person name="Murat C."/>
            <person name="Ohm R.A."/>
            <person name="Singer S.W."/>
            <person name="Spatafora J.W."/>
            <person name="Wang M."/>
            <person name="Veneault-Fourrey C."/>
            <person name="Henrissat B."/>
            <person name="Grigoriev I.V."/>
            <person name="Martin F.M."/>
            <person name="Perotto S."/>
        </authorList>
    </citation>
    <scope>NUCLEOTIDE SEQUENCE [LARGE SCALE GENOMIC DNA]</scope>
    <source>
        <strain evidence="3 4">ATCC 22711</strain>
    </source>
</reference>
<keyword evidence="2" id="KW-0812">Transmembrane</keyword>
<name>A0A2T3B3G2_AMORE</name>
<proteinExistence type="predicted"/>
<dbReference type="GeneID" id="36574653"/>
<dbReference type="EMBL" id="KZ679010">
    <property type="protein sequence ID" value="PSS20165.1"/>
    <property type="molecule type" value="Genomic_DNA"/>
</dbReference>
<feature type="region of interest" description="Disordered" evidence="1">
    <location>
        <begin position="151"/>
        <end position="173"/>
    </location>
</feature>
<feature type="transmembrane region" description="Helical" evidence="2">
    <location>
        <begin position="12"/>
        <end position="32"/>
    </location>
</feature>
<accession>A0A2T3B3G2</accession>
<dbReference type="AlphaFoldDB" id="A0A2T3B3G2"/>
<gene>
    <name evidence="3" type="ORF">M430DRAFT_34528</name>
</gene>
<protein>
    <recommendedName>
        <fullName evidence="5">Modin</fullName>
    </recommendedName>
</protein>
<evidence type="ECO:0000256" key="2">
    <source>
        <dbReference type="SAM" id="Phobius"/>
    </source>
</evidence>
<dbReference type="STRING" id="857342.A0A2T3B3G2"/>
<dbReference type="InParanoid" id="A0A2T3B3G2"/>